<dbReference type="SUPFAM" id="SSF52172">
    <property type="entry name" value="CheY-like"/>
    <property type="match status" value="1"/>
</dbReference>
<keyword evidence="4" id="KW-0597">Phosphoprotein</keyword>
<comment type="caution">
    <text evidence="7">The sequence shown here is derived from an EMBL/GenBank/DDBJ whole genome shotgun (WGS) entry which is preliminary data.</text>
</comment>
<evidence type="ECO:0000256" key="1">
    <source>
        <dbReference type="ARBA" id="ARBA00023015"/>
    </source>
</evidence>
<dbReference type="CDD" id="cd06170">
    <property type="entry name" value="LuxR_C_like"/>
    <property type="match status" value="1"/>
</dbReference>
<evidence type="ECO:0000313" key="7">
    <source>
        <dbReference type="EMBL" id="TNC50845.1"/>
    </source>
</evidence>
<dbReference type="RefSeq" id="WP_139076166.1">
    <property type="nucleotide sequence ID" value="NZ_VDFU01000006.1"/>
</dbReference>
<dbReference type="InterPro" id="IPR016032">
    <property type="entry name" value="Sig_transdc_resp-reg_C-effctor"/>
</dbReference>
<feature type="modified residue" description="4-aspartylphosphate" evidence="4">
    <location>
        <position position="65"/>
    </location>
</feature>
<dbReference type="GO" id="GO:0000160">
    <property type="term" value="P:phosphorelay signal transduction system"/>
    <property type="evidence" value="ECO:0007669"/>
    <property type="project" value="InterPro"/>
</dbReference>
<organism evidence="7 8">
    <name type="scientific">Rubellimicrobium rubrum</name>
    <dbReference type="NCBI Taxonomy" id="2585369"/>
    <lineage>
        <taxon>Bacteria</taxon>
        <taxon>Pseudomonadati</taxon>
        <taxon>Pseudomonadota</taxon>
        <taxon>Alphaproteobacteria</taxon>
        <taxon>Rhodobacterales</taxon>
        <taxon>Roseobacteraceae</taxon>
        <taxon>Rubellimicrobium</taxon>
    </lineage>
</organism>
<dbReference type="InterPro" id="IPR001789">
    <property type="entry name" value="Sig_transdc_resp-reg_receiver"/>
</dbReference>
<evidence type="ECO:0000313" key="8">
    <source>
        <dbReference type="Proteomes" id="UP000305887"/>
    </source>
</evidence>
<keyword evidence="2" id="KW-0238">DNA-binding</keyword>
<dbReference type="InterPro" id="IPR011006">
    <property type="entry name" value="CheY-like_superfamily"/>
</dbReference>
<dbReference type="Proteomes" id="UP000305887">
    <property type="component" value="Unassembled WGS sequence"/>
</dbReference>
<feature type="domain" description="Response regulatory" evidence="6">
    <location>
        <begin position="14"/>
        <end position="130"/>
    </location>
</feature>
<dbReference type="GO" id="GO:0003677">
    <property type="term" value="F:DNA binding"/>
    <property type="evidence" value="ECO:0007669"/>
    <property type="project" value="UniProtKB-KW"/>
</dbReference>
<dbReference type="PRINTS" id="PR00038">
    <property type="entry name" value="HTHLUXR"/>
</dbReference>
<dbReference type="Gene3D" id="1.10.10.10">
    <property type="entry name" value="Winged helix-like DNA-binding domain superfamily/Winged helix DNA-binding domain"/>
    <property type="match status" value="1"/>
</dbReference>
<dbReference type="Pfam" id="PF00196">
    <property type="entry name" value="GerE"/>
    <property type="match status" value="1"/>
</dbReference>
<dbReference type="PROSITE" id="PS50043">
    <property type="entry name" value="HTH_LUXR_2"/>
    <property type="match status" value="1"/>
</dbReference>
<dbReference type="EMBL" id="VDFU01000006">
    <property type="protein sequence ID" value="TNC50845.1"/>
    <property type="molecule type" value="Genomic_DNA"/>
</dbReference>
<evidence type="ECO:0000256" key="2">
    <source>
        <dbReference type="ARBA" id="ARBA00023125"/>
    </source>
</evidence>
<protein>
    <submittedName>
        <fullName evidence="7">Response regulator transcription factor</fullName>
    </submittedName>
</protein>
<dbReference type="GO" id="GO:0006355">
    <property type="term" value="P:regulation of DNA-templated transcription"/>
    <property type="evidence" value="ECO:0007669"/>
    <property type="project" value="InterPro"/>
</dbReference>
<feature type="domain" description="HTH luxR-type" evidence="5">
    <location>
        <begin position="152"/>
        <end position="217"/>
    </location>
</feature>
<evidence type="ECO:0000259" key="5">
    <source>
        <dbReference type="PROSITE" id="PS50043"/>
    </source>
</evidence>
<evidence type="ECO:0000256" key="4">
    <source>
        <dbReference type="PROSITE-ProRule" id="PRU00169"/>
    </source>
</evidence>
<dbReference type="PROSITE" id="PS50110">
    <property type="entry name" value="RESPONSE_REGULATORY"/>
    <property type="match status" value="1"/>
</dbReference>
<evidence type="ECO:0000256" key="3">
    <source>
        <dbReference type="ARBA" id="ARBA00023163"/>
    </source>
</evidence>
<gene>
    <name evidence="7" type="ORF">FHG66_07700</name>
</gene>
<dbReference type="Gene3D" id="3.40.50.2300">
    <property type="match status" value="1"/>
</dbReference>
<dbReference type="InterPro" id="IPR000792">
    <property type="entry name" value="Tscrpt_reg_LuxR_C"/>
</dbReference>
<dbReference type="AlphaFoldDB" id="A0A5C4MXG4"/>
<name>A0A5C4MXG4_9RHOB</name>
<sequence length="220" mass="24074">MTTAMKKQELRHVAVAVLDANPILGEAMVQHFSSSKYFGRDDVVSLTWDRARDLAHIRPSILVLDPSQSPSGLEDLVSELRSSVPGLQLVAYSSAPSVDLARTCVNLGFRAFVPKSAESTQLTGALTVVANGGMYVDRQFVECLLPSSAPAEPPTMTQLSQREEAILRRISLGLSHKQIATELGLSHKTVDTYRARGMRKLGLADRGELVRYALKQGWLE</sequence>
<dbReference type="SMART" id="SM00421">
    <property type="entry name" value="HTH_LUXR"/>
    <property type="match status" value="1"/>
</dbReference>
<dbReference type="InterPro" id="IPR036388">
    <property type="entry name" value="WH-like_DNA-bd_sf"/>
</dbReference>
<dbReference type="PANTHER" id="PTHR44688:SF16">
    <property type="entry name" value="DNA-BINDING TRANSCRIPTIONAL ACTIVATOR DEVR_DOSR"/>
    <property type="match status" value="1"/>
</dbReference>
<proteinExistence type="predicted"/>
<dbReference type="PANTHER" id="PTHR44688">
    <property type="entry name" value="DNA-BINDING TRANSCRIPTIONAL ACTIVATOR DEVR_DOSR"/>
    <property type="match status" value="1"/>
</dbReference>
<reference evidence="7 8" key="1">
    <citation type="submission" date="2019-06" db="EMBL/GenBank/DDBJ databases">
        <title>YIM 131921 draft genome.</title>
        <authorList>
            <person name="Jiang L."/>
        </authorList>
    </citation>
    <scope>NUCLEOTIDE SEQUENCE [LARGE SCALE GENOMIC DNA]</scope>
    <source>
        <strain evidence="7 8">YIM 131921</strain>
    </source>
</reference>
<keyword evidence="1" id="KW-0805">Transcription regulation</keyword>
<evidence type="ECO:0000259" key="6">
    <source>
        <dbReference type="PROSITE" id="PS50110"/>
    </source>
</evidence>
<keyword evidence="8" id="KW-1185">Reference proteome</keyword>
<accession>A0A5C4MXG4</accession>
<keyword evidence="3" id="KW-0804">Transcription</keyword>
<dbReference type="SUPFAM" id="SSF46894">
    <property type="entry name" value="C-terminal effector domain of the bipartite response regulators"/>
    <property type="match status" value="1"/>
</dbReference>
<dbReference type="OrthoDB" id="9814495at2"/>